<dbReference type="Proteomes" id="UP001148313">
    <property type="component" value="Unassembled WGS sequence"/>
</dbReference>
<keyword evidence="2" id="KW-0812">Transmembrane</keyword>
<keyword evidence="4" id="KW-1185">Reference proteome</keyword>
<comment type="caution">
    <text evidence="3">The sequence shown here is derived from an EMBL/GenBank/DDBJ whole genome shotgun (WGS) entry which is preliminary data.</text>
</comment>
<evidence type="ECO:0000256" key="2">
    <source>
        <dbReference type="SAM" id="Phobius"/>
    </source>
</evidence>
<organism evidence="3 4">
    <name type="scientific">Hoeflea poritis</name>
    <dbReference type="NCBI Taxonomy" id="2993659"/>
    <lineage>
        <taxon>Bacteria</taxon>
        <taxon>Pseudomonadati</taxon>
        <taxon>Pseudomonadota</taxon>
        <taxon>Alphaproteobacteria</taxon>
        <taxon>Hyphomicrobiales</taxon>
        <taxon>Rhizobiaceae</taxon>
        <taxon>Hoeflea</taxon>
    </lineage>
</organism>
<keyword evidence="2" id="KW-0472">Membrane</keyword>
<keyword evidence="2" id="KW-1133">Transmembrane helix</keyword>
<reference evidence="3" key="1">
    <citation type="submission" date="2022-11" db="EMBL/GenBank/DDBJ databases">
        <title>Hoeflea poritis sp. nov., isolated from scleractinian coral Porites lutea.</title>
        <authorList>
            <person name="Zhang G."/>
            <person name="Wei Q."/>
            <person name="Cai L."/>
        </authorList>
    </citation>
    <scope>NUCLEOTIDE SEQUENCE</scope>
    <source>
        <strain evidence="3">E7-10</strain>
    </source>
</reference>
<feature type="region of interest" description="Disordered" evidence="1">
    <location>
        <begin position="56"/>
        <end position="76"/>
    </location>
</feature>
<evidence type="ECO:0000256" key="1">
    <source>
        <dbReference type="SAM" id="MobiDB-lite"/>
    </source>
</evidence>
<evidence type="ECO:0000313" key="4">
    <source>
        <dbReference type="Proteomes" id="UP001148313"/>
    </source>
</evidence>
<name>A0ABT4VKX2_9HYPH</name>
<gene>
    <name evidence="3" type="ORF">OOZ53_08430</name>
</gene>
<feature type="transmembrane region" description="Helical" evidence="2">
    <location>
        <begin position="31"/>
        <end position="49"/>
    </location>
</feature>
<dbReference type="RefSeq" id="WP_271088992.1">
    <property type="nucleotide sequence ID" value="NZ_JAPJZH010000004.1"/>
</dbReference>
<proteinExistence type="predicted"/>
<evidence type="ECO:0000313" key="3">
    <source>
        <dbReference type="EMBL" id="MDA4845372.1"/>
    </source>
</evidence>
<feature type="transmembrane region" description="Helical" evidence="2">
    <location>
        <begin position="7"/>
        <end position="25"/>
    </location>
</feature>
<protein>
    <submittedName>
        <fullName evidence="3">Uncharacterized protein</fullName>
    </submittedName>
</protein>
<sequence length="76" mass="7964">MENLRAIIVTVVGLGIAALMVVVMATVGLAVIGVAAVAGVVGLIAAKISQRNRVKNHDRRHGPRVWNDGHGTIIDM</sequence>
<dbReference type="EMBL" id="JAPJZH010000004">
    <property type="protein sequence ID" value="MDA4845372.1"/>
    <property type="molecule type" value="Genomic_DNA"/>
</dbReference>
<accession>A0ABT4VKX2</accession>